<dbReference type="EMBL" id="JBBBZM010000001">
    <property type="protein sequence ID" value="KAL0640760.1"/>
    <property type="molecule type" value="Genomic_DNA"/>
</dbReference>
<evidence type="ECO:0000256" key="1">
    <source>
        <dbReference type="SAM" id="Phobius"/>
    </source>
</evidence>
<sequence>MKTSIFSILSVAACLFSSFVVASPAASPSLMARDDSAGQPVVNALTTMQTNANACHKKWTTTCSKGCSTSQIISWQAELAIIIQIGAQSCKDNTPKGFVFGNPKICLAIIADILLQINICLTFLLGQCGLLGGLLSLVIALVLSLLGSLTVQLNFLTSCLSPCIPGVLGLVTGLLGGLLGGATCFVCSLI</sequence>
<keyword evidence="2" id="KW-0732">Signal</keyword>
<feature type="transmembrane region" description="Helical" evidence="1">
    <location>
        <begin position="167"/>
        <end position="189"/>
    </location>
</feature>
<feature type="transmembrane region" description="Helical" evidence="1">
    <location>
        <begin position="133"/>
        <end position="155"/>
    </location>
</feature>
<dbReference type="Proteomes" id="UP001447188">
    <property type="component" value="Unassembled WGS sequence"/>
</dbReference>
<evidence type="ECO:0000313" key="4">
    <source>
        <dbReference type="Proteomes" id="UP001447188"/>
    </source>
</evidence>
<protein>
    <submittedName>
        <fullName evidence="3">Uncharacterized protein</fullName>
    </submittedName>
</protein>
<reference evidence="3 4" key="1">
    <citation type="submission" date="2024-02" db="EMBL/GenBank/DDBJ databases">
        <title>Discinaceae phylogenomics.</title>
        <authorList>
            <person name="Dirks A.C."/>
            <person name="James T.Y."/>
        </authorList>
    </citation>
    <scope>NUCLEOTIDE SEQUENCE [LARGE SCALE GENOMIC DNA]</scope>
    <source>
        <strain evidence="3 4">ACD0624</strain>
    </source>
</reference>
<feature type="transmembrane region" description="Helical" evidence="1">
    <location>
        <begin position="105"/>
        <end position="126"/>
    </location>
</feature>
<feature type="chain" id="PRO_5045083913" evidence="2">
    <location>
        <begin position="23"/>
        <end position="190"/>
    </location>
</feature>
<keyword evidence="1" id="KW-0472">Membrane</keyword>
<gene>
    <name evidence="3" type="ORF">Q9L58_000066</name>
</gene>
<evidence type="ECO:0000256" key="2">
    <source>
        <dbReference type="SAM" id="SignalP"/>
    </source>
</evidence>
<accession>A0ABR3GXT3</accession>
<keyword evidence="1" id="KW-1133">Transmembrane helix</keyword>
<feature type="signal peptide" evidence="2">
    <location>
        <begin position="1"/>
        <end position="22"/>
    </location>
</feature>
<keyword evidence="1" id="KW-0812">Transmembrane</keyword>
<keyword evidence="4" id="KW-1185">Reference proteome</keyword>
<organism evidence="3 4">
    <name type="scientific">Discina gigas</name>
    <dbReference type="NCBI Taxonomy" id="1032678"/>
    <lineage>
        <taxon>Eukaryota</taxon>
        <taxon>Fungi</taxon>
        <taxon>Dikarya</taxon>
        <taxon>Ascomycota</taxon>
        <taxon>Pezizomycotina</taxon>
        <taxon>Pezizomycetes</taxon>
        <taxon>Pezizales</taxon>
        <taxon>Discinaceae</taxon>
        <taxon>Discina</taxon>
    </lineage>
</organism>
<proteinExistence type="predicted"/>
<name>A0ABR3GXT3_9PEZI</name>
<comment type="caution">
    <text evidence="3">The sequence shown here is derived from an EMBL/GenBank/DDBJ whole genome shotgun (WGS) entry which is preliminary data.</text>
</comment>
<evidence type="ECO:0000313" key="3">
    <source>
        <dbReference type="EMBL" id="KAL0640760.1"/>
    </source>
</evidence>